<dbReference type="PANTHER" id="PTHR36845:SF1">
    <property type="entry name" value="HYDROLASE, PUTATIVE (AFU_ORTHOLOGUE AFUA_7G05090)-RELATED"/>
    <property type="match status" value="1"/>
</dbReference>
<evidence type="ECO:0000256" key="2">
    <source>
        <dbReference type="ARBA" id="ARBA00038358"/>
    </source>
</evidence>
<keyword evidence="1 3" id="KW-0378">Hydrolase</keyword>
<dbReference type="PANTHER" id="PTHR36845">
    <property type="entry name" value="HYDROLASE, PUTATIVE (AFU_ORTHOLOGUE AFUA_7G05090)-RELATED"/>
    <property type="match status" value="1"/>
</dbReference>
<evidence type="ECO:0000256" key="1">
    <source>
        <dbReference type="ARBA" id="ARBA00022801"/>
    </source>
</evidence>
<dbReference type="Gene3D" id="1.50.10.10">
    <property type="match status" value="1"/>
</dbReference>
<comment type="similarity">
    <text evidence="2">Belongs to the glycosyl hydrolase 88 family.</text>
</comment>
<dbReference type="EMBL" id="JACNYL010000003">
    <property type="protein sequence ID" value="MBD1422843.1"/>
    <property type="molecule type" value="Genomic_DNA"/>
</dbReference>
<dbReference type="Proteomes" id="UP000651112">
    <property type="component" value="Unassembled WGS sequence"/>
</dbReference>
<dbReference type="InterPro" id="IPR052369">
    <property type="entry name" value="UG_Glycosaminoglycan_Hydrolase"/>
</dbReference>
<organism evidence="3 4">
    <name type="scientific">Sphingobacterium chuzhouense</name>
    <dbReference type="NCBI Taxonomy" id="1742264"/>
    <lineage>
        <taxon>Bacteria</taxon>
        <taxon>Pseudomonadati</taxon>
        <taxon>Bacteroidota</taxon>
        <taxon>Sphingobacteriia</taxon>
        <taxon>Sphingobacteriales</taxon>
        <taxon>Sphingobacteriaceae</taxon>
        <taxon>Sphingobacterium</taxon>
    </lineage>
</organism>
<gene>
    <name evidence="3" type="ORF">H8B21_14800</name>
</gene>
<dbReference type="InterPro" id="IPR012341">
    <property type="entry name" value="6hp_glycosidase-like_sf"/>
</dbReference>
<dbReference type="SUPFAM" id="SSF48208">
    <property type="entry name" value="Six-hairpin glycosidases"/>
    <property type="match status" value="1"/>
</dbReference>
<accession>A0ABR7XUX1</accession>
<sequence length="434" mass="49081">MKKAVNSLIKKSLFLGGCFLLSFYPGTKLAAQYVGGSSRSALDDTVNLSLQESVKQYTYLSEQVPKDQLPRTYIDGQVMSVSPYAWISGFYPGSLLYLYEFSRDSILLKEANNKLVQLEKLQTVTANHDLGFMMYCSFGNAYRLFQKPEHKAILIQSAKSLASRFNPKVGCIESWDEIKSLDGKRMLDFPVIIDNMMNLELLFFASKATGDPYYKDIAIQHTDKTLKNHFRKDFSSYHVVAYDTLSGKVLSRETHQGFSDNSTWSRGQAWAVYGFTMVYRETGNKKYLKAAQRMADFYLKHENLPDDMVPYWDFNVNQEGYDPVWNYDPAKYPEIPRDASAGAIVASALLELSGYVTKKKSQYYSSAAEKMIASLSSSNYRAPVGTNGGFILMHASGGVPGDVEVDVPLSYADYYYIESLMRYQNLISDKSIEK</sequence>
<dbReference type="RefSeq" id="WP_190314528.1">
    <property type="nucleotide sequence ID" value="NZ_JACNYL010000003.1"/>
</dbReference>
<dbReference type="GO" id="GO:0016787">
    <property type="term" value="F:hydrolase activity"/>
    <property type="evidence" value="ECO:0007669"/>
    <property type="project" value="UniProtKB-KW"/>
</dbReference>
<proteinExistence type="inferred from homology"/>
<evidence type="ECO:0000313" key="3">
    <source>
        <dbReference type="EMBL" id="MBD1422843.1"/>
    </source>
</evidence>
<name>A0ABR7XUX1_9SPHI</name>
<reference evidence="3 4" key="1">
    <citation type="submission" date="2020-08" db="EMBL/GenBank/DDBJ databases">
        <title>Sphingobacterium sp. DN00404 isolated from aquaculture water.</title>
        <authorList>
            <person name="Zhang M."/>
        </authorList>
    </citation>
    <scope>NUCLEOTIDE SEQUENCE [LARGE SCALE GENOMIC DNA]</scope>
    <source>
        <strain evidence="3 4">KCTC 42746</strain>
    </source>
</reference>
<protein>
    <submittedName>
        <fullName evidence="3">Glycoside hydrolase family 88 protein</fullName>
    </submittedName>
</protein>
<keyword evidence="4" id="KW-1185">Reference proteome</keyword>
<evidence type="ECO:0000313" key="4">
    <source>
        <dbReference type="Proteomes" id="UP000651112"/>
    </source>
</evidence>
<dbReference type="InterPro" id="IPR008928">
    <property type="entry name" value="6-hairpin_glycosidase_sf"/>
</dbReference>
<comment type="caution">
    <text evidence="3">The sequence shown here is derived from an EMBL/GenBank/DDBJ whole genome shotgun (WGS) entry which is preliminary data.</text>
</comment>